<reference evidence="2" key="1">
    <citation type="submission" date="2015-12" db="EMBL/GenBank/DDBJ databases">
        <title>Gene expression during late stages of embryo sac development: a critical building block for successful pollen-pistil interactions.</title>
        <authorList>
            <person name="Liu Y."/>
            <person name="Joly V."/>
            <person name="Sabar M."/>
            <person name="Matton D.P."/>
        </authorList>
    </citation>
    <scope>NUCLEOTIDE SEQUENCE</scope>
</reference>
<dbReference type="GO" id="GO:0003676">
    <property type="term" value="F:nucleic acid binding"/>
    <property type="evidence" value="ECO:0007669"/>
    <property type="project" value="InterPro"/>
</dbReference>
<evidence type="ECO:0000313" key="2">
    <source>
        <dbReference type="EMBL" id="JAP15897.1"/>
    </source>
</evidence>
<dbReference type="GO" id="GO:0016818">
    <property type="term" value="F:hydrolase activity, acting on acid anhydrides, in phosphorus-containing anhydrides"/>
    <property type="evidence" value="ECO:0007669"/>
    <property type="project" value="InterPro"/>
</dbReference>
<dbReference type="GO" id="GO:0004386">
    <property type="term" value="F:helicase activity"/>
    <property type="evidence" value="ECO:0007669"/>
    <property type="project" value="InterPro"/>
</dbReference>
<feature type="domain" description="ATP-dependent helicase C-terminal" evidence="1">
    <location>
        <begin position="47"/>
        <end position="101"/>
    </location>
</feature>
<dbReference type="InterPro" id="IPR027417">
    <property type="entry name" value="P-loop_NTPase"/>
</dbReference>
<dbReference type="AlphaFoldDB" id="A0A0V0H7L0"/>
<organism evidence="2">
    <name type="scientific">Solanum chacoense</name>
    <name type="common">Chaco potato</name>
    <dbReference type="NCBI Taxonomy" id="4108"/>
    <lineage>
        <taxon>Eukaryota</taxon>
        <taxon>Viridiplantae</taxon>
        <taxon>Streptophyta</taxon>
        <taxon>Embryophyta</taxon>
        <taxon>Tracheophyta</taxon>
        <taxon>Spermatophyta</taxon>
        <taxon>Magnoliopsida</taxon>
        <taxon>eudicotyledons</taxon>
        <taxon>Gunneridae</taxon>
        <taxon>Pentapetalae</taxon>
        <taxon>asterids</taxon>
        <taxon>lamiids</taxon>
        <taxon>Solanales</taxon>
        <taxon>Solanaceae</taxon>
        <taxon>Solanoideae</taxon>
        <taxon>Solaneae</taxon>
        <taxon>Solanum</taxon>
    </lineage>
</organism>
<accession>A0A0V0H7L0</accession>
<dbReference type="InterPro" id="IPR006555">
    <property type="entry name" value="ATP-dep_Helicase_C"/>
</dbReference>
<name>A0A0V0H7L0_SOLCH</name>
<dbReference type="GO" id="GO:0005524">
    <property type="term" value="F:ATP binding"/>
    <property type="evidence" value="ECO:0007669"/>
    <property type="project" value="InterPro"/>
</dbReference>
<sequence length="124" mass="14599">MIYVNTGNCQNNGTDLLLKRPFSLRQDRIKRALKPLWLVTSVLLTKGRNYRWEVMKRKNCQHLVAVLQMKTRKRELLFLLFVEGKVSEGIDFSDEKARVVVSFFSVFELCYYLSPHSWNLIEDG</sequence>
<protein>
    <submittedName>
        <fullName evidence="2">Putative ovule protein</fullName>
    </submittedName>
</protein>
<dbReference type="Gene3D" id="3.40.50.300">
    <property type="entry name" value="P-loop containing nucleotide triphosphate hydrolases"/>
    <property type="match status" value="1"/>
</dbReference>
<dbReference type="GO" id="GO:0006139">
    <property type="term" value="P:nucleobase-containing compound metabolic process"/>
    <property type="evidence" value="ECO:0007669"/>
    <property type="project" value="InterPro"/>
</dbReference>
<evidence type="ECO:0000259" key="1">
    <source>
        <dbReference type="Pfam" id="PF13307"/>
    </source>
</evidence>
<dbReference type="EMBL" id="GEDG01024535">
    <property type="protein sequence ID" value="JAP15897.1"/>
    <property type="molecule type" value="Transcribed_RNA"/>
</dbReference>
<dbReference type="Pfam" id="PF13307">
    <property type="entry name" value="Helicase_C_2"/>
    <property type="match status" value="1"/>
</dbReference>
<proteinExistence type="predicted"/>